<evidence type="ECO:0000259" key="1">
    <source>
        <dbReference type="Pfam" id="PF00561"/>
    </source>
</evidence>
<dbReference type="EMBL" id="LT629750">
    <property type="protein sequence ID" value="SDS93508.1"/>
    <property type="molecule type" value="Genomic_DNA"/>
</dbReference>
<dbReference type="InterPro" id="IPR000639">
    <property type="entry name" value="Epox_hydrolase-like"/>
</dbReference>
<dbReference type="RefSeq" id="WP_146688320.1">
    <property type="nucleotide sequence ID" value="NZ_LT629750.1"/>
</dbReference>
<dbReference type="InterPro" id="IPR000073">
    <property type="entry name" value="AB_hydrolase_1"/>
</dbReference>
<dbReference type="SUPFAM" id="SSF53474">
    <property type="entry name" value="alpha/beta-Hydrolases"/>
    <property type="match status" value="1"/>
</dbReference>
<keyword evidence="3" id="KW-1185">Reference proteome</keyword>
<organism evidence="2 3">
    <name type="scientific">Bradyrhizobium canariense</name>
    <dbReference type="NCBI Taxonomy" id="255045"/>
    <lineage>
        <taxon>Bacteria</taxon>
        <taxon>Pseudomonadati</taxon>
        <taxon>Pseudomonadota</taxon>
        <taxon>Alphaproteobacteria</taxon>
        <taxon>Hyphomicrobiales</taxon>
        <taxon>Nitrobacteraceae</taxon>
        <taxon>Bradyrhizobium</taxon>
    </lineage>
</organism>
<dbReference type="GO" id="GO:0003824">
    <property type="term" value="F:catalytic activity"/>
    <property type="evidence" value="ECO:0007669"/>
    <property type="project" value="InterPro"/>
</dbReference>
<reference evidence="3" key="1">
    <citation type="submission" date="2016-10" db="EMBL/GenBank/DDBJ databases">
        <authorList>
            <person name="Varghese N."/>
            <person name="Submissions S."/>
        </authorList>
    </citation>
    <scope>NUCLEOTIDE SEQUENCE [LARGE SCALE GENOMIC DNA]</scope>
    <source>
        <strain evidence="3">GAS369</strain>
    </source>
</reference>
<evidence type="ECO:0000313" key="2">
    <source>
        <dbReference type="EMBL" id="SDS93508.1"/>
    </source>
</evidence>
<dbReference type="PANTHER" id="PTHR43798">
    <property type="entry name" value="MONOACYLGLYCEROL LIPASE"/>
    <property type="match status" value="1"/>
</dbReference>
<protein>
    <submittedName>
        <fullName evidence="2">Pimeloyl-ACP methyl ester carboxylesterase</fullName>
    </submittedName>
</protein>
<name>A0A1H1W841_9BRAD</name>
<dbReference type="InterPro" id="IPR050266">
    <property type="entry name" value="AB_hydrolase_sf"/>
</dbReference>
<proteinExistence type="predicted"/>
<dbReference type="PRINTS" id="PR00412">
    <property type="entry name" value="EPOXHYDRLASE"/>
</dbReference>
<dbReference type="Gene3D" id="3.40.50.1820">
    <property type="entry name" value="alpha/beta hydrolase"/>
    <property type="match status" value="1"/>
</dbReference>
<feature type="domain" description="AB hydrolase-1" evidence="1">
    <location>
        <begin position="55"/>
        <end position="294"/>
    </location>
</feature>
<sequence>MISVGVIMALVILALVTQAGVLALQRAYPAQGRMIEVTGATLNVLDIGPRDAASPPIVMIHGASSNLETMQQPLGDRLASNHRVILIDRPGHGWSTRARERDSTPEIQSRMIEEALKKLGVGKAIFVVHSWAGALGARIALDDPERVAGLVMLAPVAYPWRGGVGWYNKVVTTPLIGPLLAYTITLPLGFVLTEPGARNVFLPQIMPGGFVENTATPLLLRPREFLANARDLVTLKAAVAEQAPRYGDIKAPTVVISGDTDDTVSTKIHSRPFAAAVPNAKLIVLPGVGHMVQYAAPDIVMREIDTMIGNIVHSTPAAVNRNAHL</sequence>
<dbReference type="Pfam" id="PF00561">
    <property type="entry name" value="Abhydrolase_1"/>
    <property type="match status" value="1"/>
</dbReference>
<dbReference type="Proteomes" id="UP000243904">
    <property type="component" value="Chromosome I"/>
</dbReference>
<dbReference type="AlphaFoldDB" id="A0A1H1W841"/>
<dbReference type="PRINTS" id="PR00111">
    <property type="entry name" value="ABHYDROLASE"/>
</dbReference>
<gene>
    <name evidence="2" type="ORF">SAMN05444158_3740</name>
</gene>
<accession>A0A1H1W841</accession>
<dbReference type="InterPro" id="IPR029058">
    <property type="entry name" value="AB_hydrolase_fold"/>
</dbReference>
<evidence type="ECO:0000313" key="3">
    <source>
        <dbReference type="Proteomes" id="UP000243904"/>
    </source>
</evidence>